<name>A0A8H6B579_9HELO</name>
<dbReference type="Pfam" id="PF05199">
    <property type="entry name" value="GMC_oxred_C"/>
    <property type="match status" value="1"/>
</dbReference>
<dbReference type="GO" id="GO:0016614">
    <property type="term" value="F:oxidoreductase activity, acting on CH-OH group of donors"/>
    <property type="evidence" value="ECO:0007669"/>
    <property type="project" value="InterPro"/>
</dbReference>
<feature type="domain" description="Glucose-methanol-choline oxidoreductase C-terminal" evidence="1">
    <location>
        <begin position="113"/>
        <end position="161"/>
    </location>
</feature>
<accession>A0A8H6B579</accession>
<protein>
    <submittedName>
        <fullName evidence="2">Putative gmc oxidoreductase protein</fullName>
    </submittedName>
</protein>
<keyword evidence="3" id="KW-1185">Reference proteome</keyword>
<evidence type="ECO:0000259" key="1">
    <source>
        <dbReference type="Pfam" id="PF05199"/>
    </source>
</evidence>
<reference evidence="2 3" key="1">
    <citation type="journal article" date="2020" name="Phytopathology">
        <title>A high-quality genome resource of Botrytis fragariae, a new and rapidly spreading fungal pathogen causing strawberry gray mold in the U.S.A.</title>
        <authorList>
            <person name="Wu Y."/>
            <person name="Saski C.A."/>
            <person name="Schnabel G."/>
            <person name="Xiao S."/>
            <person name="Hu M."/>
        </authorList>
    </citation>
    <scope>NUCLEOTIDE SEQUENCE [LARGE SCALE GENOMIC DNA]</scope>
    <source>
        <strain evidence="2 3">BVB16</strain>
    </source>
</reference>
<dbReference type="AlphaFoldDB" id="A0A8H6B579"/>
<evidence type="ECO:0000313" key="3">
    <source>
        <dbReference type="Proteomes" id="UP000531561"/>
    </source>
</evidence>
<organism evidence="2 3">
    <name type="scientific">Botrytis fragariae</name>
    <dbReference type="NCBI Taxonomy" id="1964551"/>
    <lineage>
        <taxon>Eukaryota</taxon>
        <taxon>Fungi</taxon>
        <taxon>Dikarya</taxon>
        <taxon>Ascomycota</taxon>
        <taxon>Pezizomycotina</taxon>
        <taxon>Leotiomycetes</taxon>
        <taxon>Helotiales</taxon>
        <taxon>Sclerotiniaceae</taxon>
        <taxon>Botrytis</taxon>
    </lineage>
</organism>
<proteinExistence type="predicted"/>
<dbReference type="Gene3D" id="3.30.560.10">
    <property type="entry name" value="Glucose Oxidase, domain 3"/>
    <property type="match status" value="1"/>
</dbReference>
<dbReference type="GeneID" id="59260492"/>
<dbReference type="PANTHER" id="PTHR11552">
    <property type="entry name" value="GLUCOSE-METHANOL-CHOLINE GMC OXIDOREDUCTASE"/>
    <property type="match status" value="1"/>
</dbReference>
<dbReference type="GO" id="GO:0050660">
    <property type="term" value="F:flavin adenine dinucleotide binding"/>
    <property type="evidence" value="ECO:0007669"/>
    <property type="project" value="InterPro"/>
</dbReference>
<dbReference type="EMBL" id="JABFCT010000001">
    <property type="protein sequence ID" value="KAF5879222.1"/>
    <property type="molecule type" value="Genomic_DNA"/>
</dbReference>
<dbReference type="OrthoDB" id="269227at2759"/>
<sequence>MPATNYMADDVLTDLESYSPDQGGLMPFTVNSEVGRLEDGVNRKLKTIFPEGKRVLRFANVPSGSISNQTKADIDAFSSDWPDFEHLFLDASFGGTLDDDRQYVSSSVVLTTPFSPGKITIVSNDTNVYPLVNPNWLTDPRDQEVAVAAFRQARAVFTNNNGTSEIVLGAEMFLGLDVSAYA</sequence>
<dbReference type="SUPFAM" id="SSF54373">
    <property type="entry name" value="FAD-linked reductases, C-terminal domain"/>
    <property type="match status" value="1"/>
</dbReference>
<dbReference type="PANTHER" id="PTHR11552:SF138">
    <property type="entry name" value="DEHYDROGENASE PKFF-RELATED"/>
    <property type="match status" value="1"/>
</dbReference>
<dbReference type="Proteomes" id="UP000531561">
    <property type="component" value="Unassembled WGS sequence"/>
</dbReference>
<dbReference type="InterPro" id="IPR007867">
    <property type="entry name" value="GMC_OxRtase_C"/>
</dbReference>
<gene>
    <name evidence="2" type="ORF">Bfra_006428</name>
</gene>
<dbReference type="GO" id="GO:0044550">
    <property type="term" value="P:secondary metabolite biosynthetic process"/>
    <property type="evidence" value="ECO:0007669"/>
    <property type="project" value="TreeGrafter"/>
</dbReference>
<comment type="caution">
    <text evidence="2">The sequence shown here is derived from an EMBL/GenBank/DDBJ whole genome shotgun (WGS) entry which is preliminary data.</text>
</comment>
<dbReference type="InterPro" id="IPR012132">
    <property type="entry name" value="GMC_OxRdtase"/>
</dbReference>
<dbReference type="RefSeq" id="XP_037198166.1">
    <property type="nucleotide sequence ID" value="XM_037336800.1"/>
</dbReference>
<evidence type="ECO:0000313" key="2">
    <source>
        <dbReference type="EMBL" id="KAF5879222.1"/>
    </source>
</evidence>